<dbReference type="InterPro" id="IPR007332">
    <property type="entry name" value="DUF411"/>
</dbReference>
<proteinExistence type="predicted"/>
<name>A0A2T5PF11_9PSED</name>
<feature type="chain" id="PRO_5015698189" evidence="1">
    <location>
        <begin position="18"/>
        <end position="144"/>
    </location>
</feature>
<dbReference type="RefSeq" id="WP_108104545.1">
    <property type="nucleotide sequence ID" value="NZ_QASN01000002.1"/>
</dbReference>
<dbReference type="AlphaFoldDB" id="A0A2T5PF11"/>
<sequence length="144" mass="15508">MRLSLFFALLFAGLVQAAEPIAIDVHRDANCGCCKDWIKHLEDNGFTVNDHVEADMTAVKQRLGVPPRLASCHTGVINGQFVEGHVPAADILKLRQRPELLGAAVPGMPVGSPGMEMGDRKDAYQVIGLDKSGAETVISEYPGR</sequence>
<evidence type="ECO:0000313" key="2">
    <source>
        <dbReference type="EMBL" id="PTU76326.1"/>
    </source>
</evidence>
<keyword evidence="3" id="KW-1185">Reference proteome</keyword>
<dbReference type="OrthoDB" id="14727at2"/>
<comment type="caution">
    <text evidence="2">The sequence shown here is derived from an EMBL/GenBank/DDBJ whole genome shotgun (WGS) entry which is preliminary data.</text>
</comment>
<evidence type="ECO:0000313" key="3">
    <source>
        <dbReference type="Proteomes" id="UP000244064"/>
    </source>
</evidence>
<evidence type="ECO:0000256" key="1">
    <source>
        <dbReference type="SAM" id="SignalP"/>
    </source>
</evidence>
<dbReference type="EMBL" id="QASN01000002">
    <property type="protein sequence ID" value="PTU76326.1"/>
    <property type="molecule type" value="Genomic_DNA"/>
</dbReference>
<keyword evidence="1" id="KW-0732">Signal</keyword>
<protein>
    <submittedName>
        <fullName evidence="2">Metal-binding protein</fullName>
    </submittedName>
</protein>
<feature type="signal peptide" evidence="1">
    <location>
        <begin position="1"/>
        <end position="17"/>
    </location>
</feature>
<dbReference type="Pfam" id="PF04214">
    <property type="entry name" value="DUF411"/>
    <property type="match status" value="1"/>
</dbReference>
<gene>
    <name evidence="2" type="ORF">DBO85_01405</name>
</gene>
<organism evidence="2 3">
    <name type="scientific">Pseudomonas mangrovi</name>
    <dbReference type="NCBI Taxonomy" id="2161748"/>
    <lineage>
        <taxon>Bacteria</taxon>
        <taxon>Pseudomonadati</taxon>
        <taxon>Pseudomonadota</taxon>
        <taxon>Gammaproteobacteria</taxon>
        <taxon>Pseudomonadales</taxon>
        <taxon>Pseudomonadaceae</taxon>
        <taxon>Pseudomonas</taxon>
    </lineage>
</organism>
<accession>A0A2T5PF11</accession>
<reference evidence="2 3" key="1">
    <citation type="submission" date="2018-04" db="EMBL/GenBank/DDBJ databases">
        <title>Pseudomonas sp. nov., isolated from mangrove soil.</title>
        <authorList>
            <person name="Chen C."/>
        </authorList>
    </citation>
    <scope>NUCLEOTIDE SEQUENCE [LARGE SCALE GENOMIC DNA]</scope>
    <source>
        <strain evidence="2 3">TC-11</strain>
    </source>
</reference>
<dbReference type="Proteomes" id="UP000244064">
    <property type="component" value="Unassembled WGS sequence"/>
</dbReference>